<dbReference type="Gene3D" id="3.60.120.10">
    <property type="entry name" value="Anthranilate synthase"/>
    <property type="match status" value="1"/>
</dbReference>
<sequence>MLKRFRPDDPVFLGQLEARLAAALRHAGNLEAGLLSVTLAVPEIPLEFMPAGLDEAFYWSRPSAGRSLLGLGAAAEIQADGVERWCLLKDAFAAWQARWQHEDIDATGLQPLALGGFGFAPQAADADFPAARLRVPALLLRREGDISALTFTFAAGAVALEPAMQRMRRLASAMAQPPCEKQDQVSRRDAGDGEDSAWLARVADAVADIQSGRLDKVVLTRSVRLSAAQPFDPACVMANLAKRHQRCTLFGVAMPAGGMFMGASPELLAGLRNGETYCDALAGTAWDRGGASARNLLADMKNGREHRLVVQSIAEALRPVCARLEVPAAPVALHLGHLHHLWSGLRGRVKPGIGLLDLLERLHPTPAVGGYPPRAALEWLAQHGENRSGWYTGAVGWMDAAGEGEFAVALRCAQVRGTQAELYAGAGIVAGSEPHHELAETEAKLLPMLHALGHFREEHD</sequence>
<feature type="domain" description="Chorismate-utilising enzyme C-terminal" evidence="6">
    <location>
        <begin position="196"/>
        <end position="444"/>
    </location>
</feature>
<comment type="similarity">
    <text evidence="2">Belongs to the isochorismate synthase family.</text>
</comment>
<dbReference type="RefSeq" id="WP_173061650.1">
    <property type="nucleotide sequence ID" value="NZ_AP022853.1"/>
</dbReference>
<dbReference type="AlphaFoldDB" id="A0A6F8VB74"/>
<gene>
    <name evidence="7" type="ORF">SKTS_11420</name>
</gene>
<proteinExistence type="inferred from homology"/>
<dbReference type="GO" id="GO:0008909">
    <property type="term" value="F:isochorismate synthase activity"/>
    <property type="evidence" value="ECO:0007669"/>
    <property type="project" value="UniProtKB-EC"/>
</dbReference>
<dbReference type="PANTHER" id="PTHR42839">
    <property type="entry name" value="ISOCHORISMATE SYNTHASE ENTC"/>
    <property type="match status" value="1"/>
</dbReference>
<dbReference type="InterPro" id="IPR004561">
    <property type="entry name" value="IsoChor_synthase"/>
</dbReference>
<dbReference type="InterPro" id="IPR015890">
    <property type="entry name" value="Chorismate_C"/>
</dbReference>
<reference evidence="8" key="1">
    <citation type="submission" date="2020-03" db="EMBL/GenBank/DDBJ databases">
        <title>Complete genome sequence of sulfur-oxidizing bacterium skT11.</title>
        <authorList>
            <person name="Kanda M."/>
            <person name="Kojima H."/>
            <person name="Fukui M."/>
        </authorList>
    </citation>
    <scope>NUCLEOTIDE SEQUENCE [LARGE SCALE GENOMIC DNA]</scope>
    <source>
        <strain evidence="8">skT11</strain>
    </source>
</reference>
<organism evidence="7 8">
    <name type="scientific">Sulfurimicrobium lacus</name>
    <dbReference type="NCBI Taxonomy" id="2715678"/>
    <lineage>
        <taxon>Bacteria</taxon>
        <taxon>Pseudomonadati</taxon>
        <taxon>Pseudomonadota</taxon>
        <taxon>Betaproteobacteria</taxon>
        <taxon>Nitrosomonadales</taxon>
        <taxon>Sulfuricellaceae</taxon>
        <taxon>Sulfurimicrobium</taxon>
    </lineage>
</organism>
<comment type="catalytic activity">
    <reaction evidence="1">
        <text>chorismate = isochorismate</text>
        <dbReference type="Rhea" id="RHEA:18985"/>
        <dbReference type="ChEBI" id="CHEBI:29748"/>
        <dbReference type="ChEBI" id="CHEBI:29780"/>
        <dbReference type="EC" id="5.4.4.2"/>
    </reaction>
</comment>
<dbReference type="EC" id="5.4.4.2" evidence="3"/>
<evidence type="ECO:0000259" key="6">
    <source>
        <dbReference type="Pfam" id="PF00425"/>
    </source>
</evidence>
<evidence type="ECO:0000313" key="8">
    <source>
        <dbReference type="Proteomes" id="UP000502260"/>
    </source>
</evidence>
<evidence type="ECO:0000256" key="2">
    <source>
        <dbReference type="ARBA" id="ARBA00005297"/>
    </source>
</evidence>
<evidence type="ECO:0000256" key="4">
    <source>
        <dbReference type="ARBA" id="ARBA00023235"/>
    </source>
</evidence>
<name>A0A6F8VB74_9PROT</name>
<keyword evidence="4" id="KW-0413">Isomerase</keyword>
<evidence type="ECO:0000256" key="3">
    <source>
        <dbReference type="ARBA" id="ARBA00012824"/>
    </source>
</evidence>
<evidence type="ECO:0000256" key="1">
    <source>
        <dbReference type="ARBA" id="ARBA00000799"/>
    </source>
</evidence>
<evidence type="ECO:0000313" key="7">
    <source>
        <dbReference type="EMBL" id="BCB26256.1"/>
    </source>
</evidence>
<dbReference type="NCBIfam" id="TIGR00543">
    <property type="entry name" value="isochor_syn"/>
    <property type="match status" value="1"/>
</dbReference>
<dbReference type="InterPro" id="IPR005801">
    <property type="entry name" value="ADC_synthase"/>
</dbReference>
<accession>A0A6F8VB74</accession>
<protein>
    <recommendedName>
        <fullName evidence="3">isochorismate synthase</fullName>
        <ecNumber evidence="3">5.4.4.2</ecNumber>
    </recommendedName>
    <alternativeName>
        <fullName evidence="5">Isochorismate mutase</fullName>
    </alternativeName>
</protein>
<keyword evidence="8" id="KW-1185">Reference proteome</keyword>
<dbReference type="SUPFAM" id="SSF56322">
    <property type="entry name" value="ADC synthase"/>
    <property type="match status" value="1"/>
</dbReference>
<dbReference type="KEGG" id="slac:SKTS_11420"/>
<dbReference type="PANTHER" id="PTHR42839:SF2">
    <property type="entry name" value="ISOCHORISMATE SYNTHASE ENTC"/>
    <property type="match status" value="1"/>
</dbReference>
<evidence type="ECO:0000256" key="5">
    <source>
        <dbReference type="ARBA" id="ARBA00041564"/>
    </source>
</evidence>
<dbReference type="EMBL" id="AP022853">
    <property type="protein sequence ID" value="BCB26256.1"/>
    <property type="molecule type" value="Genomic_DNA"/>
</dbReference>
<dbReference type="Pfam" id="PF00425">
    <property type="entry name" value="Chorismate_bind"/>
    <property type="match status" value="1"/>
</dbReference>
<dbReference type="Proteomes" id="UP000502260">
    <property type="component" value="Chromosome"/>
</dbReference>